<evidence type="ECO:0000259" key="9">
    <source>
        <dbReference type="Pfam" id="PF13393"/>
    </source>
</evidence>
<dbReference type="Gene3D" id="3.30.930.10">
    <property type="entry name" value="Bira Bifunctional Protein, Domain 2"/>
    <property type="match status" value="1"/>
</dbReference>
<reference evidence="10 11" key="1">
    <citation type="journal article" date="2016" name="Nat. Commun.">
        <title>Thousands of microbial genomes shed light on interconnected biogeochemical processes in an aquifer system.</title>
        <authorList>
            <person name="Anantharaman K."/>
            <person name="Brown C.T."/>
            <person name="Hug L.A."/>
            <person name="Sharon I."/>
            <person name="Castelle C.J."/>
            <person name="Probst A.J."/>
            <person name="Thomas B.C."/>
            <person name="Singh A."/>
            <person name="Wilkins M.J."/>
            <person name="Karaoz U."/>
            <person name="Brodie E.L."/>
            <person name="Williams K.H."/>
            <person name="Hubbard S.S."/>
            <person name="Banfield J.F."/>
        </authorList>
    </citation>
    <scope>NUCLEOTIDE SEQUENCE [LARGE SCALE GENOMIC DNA]</scope>
</reference>
<dbReference type="SUPFAM" id="SSF52954">
    <property type="entry name" value="Class II aaRS ABD-related"/>
    <property type="match status" value="1"/>
</dbReference>
<gene>
    <name evidence="10" type="ORF">A2664_04265</name>
</gene>
<evidence type="ECO:0000313" key="11">
    <source>
        <dbReference type="Proteomes" id="UP000178873"/>
    </source>
</evidence>
<evidence type="ECO:0000256" key="4">
    <source>
        <dbReference type="ARBA" id="ARBA00023146"/>
    </source>
</evidence>
<dbReference type="InterPro" id="IPR045864">
    <property type="entry name" value="aa-tRNA-synth_II/BPL/LPL"/>
</dbReference>
<feature type="domain" description="Class II Histidinyl-tRNA synthetase (HisRS)-like catalytic core" evidence="9">
    <location>
        <begin position="26"/>
        <end position="307"/>
    </location>
</feature>
<dbReference type="InterPro" id="IPR004154">
    <property type="entry name" value="Anticodon-bd"/>
</dbReference>
<proteinExistence type="inferred from homology"/>
<dbReference type="GO" id="GO:0004821">
    <property type="term" value="F:histidine-tRNA ligase activity"/>
    <property type="evidence" value="ECO:0007669"/>
    <property type="project" value="UniProtKB-EC"/>
</dbReference>
<dbReference type="Gene3D" id="3.40.50.800">
    <property type="entry name" value="Anticodon-binding domain"/>
    <property type="match status" value="1"/>
</dbReference>
<dbReference type="GO" id="GO:0006427">
    <property type="term" value="P:histidyl-tRNA aminoacylation"/>
    <property type="evidence" value="ECO:0007669"/>
    <property type="project" value="TreeGrafter"/>
</dbReference>
<sequence length="418" mass="47469">MHKEKRRREKHTPKELSAVALSHLDHAAEIACYYGFSPIKTPTIEKGDSTKARQIIESDAHNRNYALTDEKDFRIKAEEKIALLRICEEQKLLTGTQPAMLYYEGTPRRSDQKKSASGAYKRINLEIIGTSKSIAEAELIKVAFEILRESGFDDLYVDINSVGDKDSLAHFTREVHQFYRKQLSELPAHCRQEIKKDLFSAIECENKQCREATEHAPKSIASLTEPSRAHFKEVLEYLESMGIPYKIDNHVLGNRNVCCHTVFLIKTLHAGSEETPEETLGLGFRYSGLAKKLDLKRDVPAVGLSIIFKQGKTVHKKFHAPKKAHAYLIQFGFDAKRKSLEIIELLRRAKVSVQQSLTKDKLTSQIATAENLGIPFVLIMGQKEAMEGSAIVRNMSTRMQETVRIELLADYLKKISKR</sequence>
<dbReference type="InterPro" id="IPR036621">
    <property type="entry name" value="Anticodon-bd_dom_sf"/>
</dbReference>
<comment type="similarity">
    <text evidence="1">Belongs to the class-II aminoacyl-tRNA synthetase family.</text>
</comment>
<comment type="catalytic activity">
    <reaction evidence="6">
        <text>tRNA(His) + L-histidine + ATP = L-histidyl-tRNA(His) + AMP + diphosphate + H(+)</text>
        <dbReference type="Rhea" id="RHEA:17313"/>
        <dbReference type="Rhea" id="RHEA-COMP:9665"/>
        <dbReference type="Rhea" id="RHEA-COMP:9689"/>
        <dbReference type="ChEBI" id="CHEBI:15378"/>
        <dbReference type="ChEBI" id="CHEBI:30616"/>
        <dbReference type="ChEBI" id="CHEBI:33019"/>
        <dbReference type="ChEBI" id="CHEBI:57595"/>
        <dbReference type="ChEBI" id="CHEBI:78442"/>
        <dbReference type="ChEBI" id="CHEBI:78527"/>
        <dbReference type="ChEBI" id="CHEBI:456215"/>
        <dbReference type="EC" id="6.1.1.21"/>
    </reaction>
</comment>
<dbReference type="PANTHER" id="PTHR43707">
    <property type="entry name" value="HISTIDYL-TRNA SYNTHETASE"/>
    <property type="match status" value="1"/>
</dbReference>
<evidence type="ECO:0000256" key="5">
    <source>
        <dbReference type="ARBA" id="ARBA00030619"/>
    </source>
</evidence>
<dbReference type="AlphaFoldDB" id="A0A1G2M1M1"/>
<evidence type="ECO:0000259" key="8">
    <source>
        <dbReference type="Pfam" id="PF03129"/>
    </source>
</evidence>
<dbReference type="PANTHER" id="PTHR43707:SF1">
    <property type="entry name" value="HISTIDINE--TRNA LIGASE, MITOCHONDRIAL-RELATED"/>
    <property type="match status" value="1"/>
</dbReference>
<evidence type="ECO:0000256" key="6">
    <source>
        <dbReference type="ARBA" id="ARBA00047639"/>
    </source>
</evidence>
<evidence type="ECO:0000256" key="1">
    <source>
        <dbReference type="ARBA" id="ARBA00008226"/>
    </source>
</evidence>
<dbReference type="EMBL" id="MHRF01000013">
    <property type="protein sequence ID" value="OHA17790.1"/>
    <property type="molecule type" value="Genomic_DNA"/>
</dbReference>
<feature type="binding site" evidence="7">
    <location>
        <position position="126"/>
    </location>
    <ligand>
        <name>L-histidine</name>
        <dbReference type="ChEBI" id="CHEBI:57595"/>
    </ligand>
</feature>
<dbReference type="InterPro" id="IPR004516">
    <property type="entry name" value="HisRS/HisZ"/>
</dbReference>
<dbReference type="GO" id="GO:0005737">
    <property type="term" value="C:cytoplasm"/>
    <property type="evidence" value="ECO:0007669"/>
    <property type="project" value="InterPro"/>
</dbReference>
<protein>
    <recommendedName>
        <fullName evidence="2">histidine--tRNA ligase</fullName>
        <ecNumber evidence="2">6.1.1.21</ecNumber>
    </recommendedName>
    <alternativeName>
        <fullName evidence="5">Histidyl-tRNA synthetase</fullName>
    </alternativeName>
</protein>
<keyword evidence="4" id="KW-0030">Aminoacyl-tRNA synthetase</keyword>
<dbReference type="SUPFAM" id="SSF55681">
    <property type="entry name" value="Class II aaRS and biotin synthetases"/>
    <property type="match status" value="1"/>
</dbReference>
<evidence type="ECO:0000313" key="10">
    <source>
        <dbReference type="EMBL" id="OHA17790.1"/>
    </source>
</evidence>
<comment type="caution">
    <text evidence="10">The sequence shown here is derived from an EMBL/GenBank/DDBJ whole genome shotgun (WGS) entry which is preliminary data.</text>
</comment>
<organism evidence="10 11">
    <name type="scientific">Candidatus Taylorbacteria bacterium RIFCSPHIGHO2_01_FULL_46_22b</name>
    <dbReference type="NCBI Taxonomy" id="1802301"/>
    <lineage>
        <taxon>Bacteria</taxon>
        <taxon>Candidatus Tayloriibacteriota</taxon>
    </lineage>
</organism>
<evidence type="ECO:0000256" key="7">
    <source>
        <dbReference type="PIRSR" id="PIRSR001549-1"/>
    </source>
</evidence>
<dbReference type="EC" id="6.1.1.21" evidence="2"/>
<dbReference type="Proteomes" id="UP000178873">
    <property type="component" value="Unassembled WGS sequence"/>
</dbReference>
<dbReference type="GO" id="GO:0000166">
    <property type="term" value="F:nucleotide binding"/>
    <property type="evidence" value="ECO:0007669"/>
    <property type="project" value="UniProtKB-KW"/>
</dbReference>
<dbReference type="Pfam" id="PF13393">
    <property type="entry name" value="tRNA-synt_His"/>
    <property type="match status" value="1"/>
</dbReference>
<dbReference type="InterPro" id="IPR041715">
    <property type="entry name" value="HisRS-like_core"/>
</dbReference>
<dbReference type="Pfam" id="PF03129">
    <property type="entry name" value="HGTP_anticodon"/>
    <property type="match status" value="1"/>
</dbReference>
<dbReference type="PIRSF" id="PIRSF001549">
    <property type="entry name" value="His-tRNA_synth"/>
    <property type="match status" value="1"/>
</dbReference>
<evidence type="ECO:0000256" key="2">
    <source>
        <dbReference type="ARBA" id="ARBA00012815"/>
    </source>
</evidence>
<accession>A0A1G2M1M1</accession>
<name>A0A1G2M1M1_9BACT</name>
<feature type="binding site" evidence="7">
    <location>
        <position position="109"/>
    </location>
    <ligand>
        <name>L-histidine</name>
        <dbReference type="ChEBI" id="CHEBI:57595"/>
    </ligand>
</feature>
<keyword evidence="4" id="KW-0436">Ligase</keyword>
<dbReference type="STRING" id="1802301.A2664_04265"/>
<evidence type="ECO:0000256" key="3">
    <source>
        <dbReference type="ARBA" id="ARBA00022741"/>
    </source>
</evidence>
<keyword evidence="3" id="KW-0547">Nucleotide-binding</keyword>
<feature type="domain" description="Anticodon-binding" evidence="8">
    <location>
        <begin position="334"/>
        <end position="414"/>
    </location>
</feature>